<dbReference type="AlphaFoldDB" id="A0A218NMQ6"/>
<dbReference type="OrthoDB" id="378732at2157"/>
<proteinExistence type="predicted"/>
<dbReference type="EMBL" id="CP019964">
    <property type="protein sequence ID" value="ASI13736.1"/>
    <property type="molecule type" value="Genomic_DNA"/>
</dbReference>
<accession>A0A218NMQ6</accession>
<name>A0A218NMQ6_9ARCH</name>
<dbReference type="Pfam" id="PF13412">
    <property type="entry name" value="HTH_24"/>
    <property type="match status" value="1"/>
</dbReference>
<keyword evidence="2" id="KW-1185">Reference proteome</keyword>
<dbReference type="Gene3D" id="1.10.10.10">
    <property type="entry name" value="Winged helix-like DNA-binding domain superfamily/Winged helix DNA-binding domain"/>
    <property type="match status" value="1"/>
</dbReference>
<dbReference type="GO" id="GO:0005829">
    <property type="term" value="C:cytosol"/>
    <property type="evidence" value="ECO:0007669"/>
    <property type="project" value="TreeGrafter"/>
</dbReference>
<organism evidence="1 2">
    <name type="scientific">Candidatus Mancarchaeum acidiphilum</name>
    <dbReference type="NCBI Taxonomy" id="1920749"/>
    <lineage>
        <taxon>Archaea</taxon>
        <taxon>Candidatus Micrarchaeota</taxon>
        <taxon>Candidatus Mancarchaeum</taxon>
    </lineage>
</organism>
<dbReference type="PANTHER" id="PTHR30154:SF34">
    <property type="entry name" value="TRANSCRIPTIONAL REGULATOR AZLB"/>
    <property type="match status" value="1"/>
</dbReference>
<dbReference type="InterPro" id="IPR019888">
    <property type="entry name" value="Tscrpt_reg_AsnC-like"/>
</dbReference>
<dbReference type="SMART" id="SM00344">
    <property type="entry name" value="HTH_ASNC"/>
    <property type="match status" value="1"/>
</dbReference>
<dbReference type="PANTHER" id="PTHR30154">
    <property type="entry name" value="LEUCINE-RESPONSIVE REGULATORY PROTEIN"/>
    <property type="match status" value="1"/>
</dbReference>
<evidence type="ECO:0000313" key="2">
    <source>
        <dbReference type="Proteomes" id="UP000197679"/>
    </source>
</evidence>
<dbReference type="Proteomes" id="UP000197679">
    <property type="component" value="Chromosome"/>
</dbReference>
<evidence type="ECO:0000313" key="1">
    <source>
        <dbReference type="EMBL" id="ASI13736.1"/>
    </source>
</evidence>
<gene>
    <name evidence="1" type="ORF">Mia14_0417</name>
</gene>
<protein>
    <submittedName>
        <fullName evidence="1">Lrp-AsnC family transcriptional regulator</fullName>
    </submittedName>
</protein>
<dbReference type="GO" id="GO:0043565">
    <property type="term" value="F:sequence-specific DNA binding"/>
    <property type="evidence" value="ECO:0007669"/>
    <property type="project" value="TreeGrafter"/>
</dbReference>
<dbReference type="GO" id="GO:0043200">
    <property type="term" value="P:response to amino acid"/>
    <property type="evidence" value="ECO:0007669"/>
    <property type="project" value="TreeGrafter"/>
</dbReference>
<dbReference type="RefSeq" id="WP_088819910.1">
    <property type="nucleotide sequence ID" value="NZ_CP019964.1"/>
</dbReference>
<reference evidence="1 2" key="1">
    <citation type="journal article" date="2017" name="Nat. Commun.">
        <title>'ARMAN' archaea depend on association with euryarchaeal host in culture and in situ.</title>
        <authorList>
            <person name="Golyshina O."/>
            <person name="Toshchakov S."/>
            <person name="Makarova K."/>
            <person name="Gavrilov S."/>
            <person name="Korzhenkov A."/>
            <person name="La Cono V."/>
            <person name="Arcadi E."/>
            <person name="Nechitaylo T."/>
            <person name="Ferrer M."/>
            <person name="Kublanov I."/>
            <person name="Wolf Y."/>
            <person name="Yakimov M."/>
            <person name="Golyshin P."/>
            <person name="Slesarev A."/>
            <person name="Kozyavkin S."/>
        </authorList>
    </citation>
    <scope>NUCLEOTIDE SEQUENCE [LARGE SCALE GENOMIC DNA]</scope>
    <source>
        <strain evidence="1 2">Mia14</strain>
    </source>
</reference>
<dbReference type="KEGG" id="marh:Mia14_0417"/>
<dbReference type="GeneID" id="33313971"/>
<sequence>MVDVPEKVQEAFDELKNIYGNDLEIKSVNDKFCVFRINVNDASEQADCYMGYITANGIVILEDSKQASASSEGTNIKERRSKAKNAVVWNSIGEDDINLLKALSMNSRLSFKRLSEITGISIHALEYRIERLERLLGIKYTLELNMNNLGFSEYMILAKFTGNKLNLKDIKGVLKKNLRVQLALATNGIYDLVIFCVAENNNIIADVLDDVRNSEYLKYLEAEWYITPISSDYGFIPLRQEFFDALKEKIWQRKKKDEHPNSSSLMYREYVLLRELTEDSRNSFSFIDKKYNLPAGSAKKAYKDLTNEEGKNVIVRSTLTISIPEKKYDGIIIANLTNKGKLAETKNKHRNYIIGEPNKIVNKFSYICDMETPDGIFYLFPVLEDGNREKIESELSQTIGGVKFNSLMVEKIISGSIDYRKFDNLYSRQYINLVKDKSIKVRERIIYN</sequence>
<dbReference type="InterPro" id="IPR036388">
    <property type="entry name" value="WH-like_DNA-bd_sf"/>
</dbReference>